<dbReference type="OrthoDB" id="5917724at2759"/>
<sequence length="77" mass="8919">MHLHVIYRHFQERQRQRGNVANRALKPVHAHNWKVILSDSYSTMEKTFGCDVTSRRGNSAAIGSRFKQRPIPSRQCG</sequence>
<dbReference type="AlphaFoldDB" id="A0A0V0RZN0"/>
<name>A0A0V0RZN0_9BILA</name>
<dbReference type="Proteomes" id="UP000054630">
    <property type="component" value="Unassembled WGS sequence"/>
</dbReference>
<gene>
    <name evidence="1" type="ORF">T07_11891</name>
</gene>
<keyword evidence="2" id="KW-1185">Reference proteome</keyword>
<dbReference type="EMBL" id="JYDL01000054">
    <property type="protein sequence ID" value="KRX19897.1"/>
    <property type="molecule type" value="Genomic_DNA"/>
</dbReference>
<reference evidence="1 2" key="1">
    <citation type="submission" date="2015-01" db="EMBL/GenBank/DDBJ databases">
        <title>Evolution of Trichinella species and genotypes.</title>
        <authorList>
            <person name="Korhonen P.K."/>
            <person name="Edoardo P."/>
            <person name="Giuseppe L.R."/>
            <person name="Gasser R.B."/>
        </authorList>
    </citation>
    <scope>NUCLEOTIDE SEQUENCE [LARGE SCALE GENOMIC DNA]</scope>
    <source>
        <strain evidence="1">ISS37</strain>
    </source>
</reference>
<evidence type="ECO:0000313" key="2">
    <source>
        <dbReference type="Proteomes" id="UP000054630"/>
    </source>
</evidence>
<comment type="caution">
    <text evidence="1">The sequence shown here is derived from an EMBL/GenBank/DDBJ whole genome shotgun (WGS) entry which is preliminary data.</text>
</comment>
<proteinExistence type="predicted"/>
<protein>
    <submittedName>
        <fullName evidence="1">Uncharacterized protein</fullName>
    </submittedName>
</protein>
<organism evidence="1 2">
    <name type="scientific">Trichinella nelsoni</name>
    <dbReference type="NCBI Taxonomy" id="6336"/>
    <lineage>
        <taxon>Eukaryota</taxon>
        <taxon>Metazoa</taxon>
        <taxon>Ecdysozoa</taxon>
        <taxon>Nematoda</taxon>
        <taxon>Enoplea</taxon>
        <taxon>Dorylaimia</taxon>
        <taxon>Trichinellida</taxon>
        <taxon>Trichinellidae</taxon>
        <taxon>Trichinella</taxon>
    </lineage>
</organism>
<accession>A0A0V0RZN0</accession>
<evidence type="ECO:0000313" key="1">
    <source>
        <dbReference type="EMBL" id="KRX19897.1"/>
    </source>
</evidence>